<dbReference type="EMBL" id="JACOOI010000014">
    <property type="protein sequence ID" value="MBC5643942.1"/>
    <property type="molecule type" value="Genomic_DNA"/>
</dbReference>
<name>A0ABR7E2G1_9BACT</name>
<dbReference type="Gene3D" id="2.60.40.3690">
    <property type="match status" value="1"/>
</dbReference>
<dbReference type="PROSITE" id="PS51257">
    <property type="entry name" value="PROKAR_LIPOPROTEIN"/>
    <property type="match status" value="1"/>
</dbReference>
<organism evidence="2 3">
    <name type="scientific">Parabacteroides segnis</name>
    <dbReference type="NCBI Taxonomy" id="2763058"/>
    <lineage>
        <taxon>Bacteria</taxon>
        <taxon>Pseudomonadati</taxon>
        <taxon>Bacteroidota</taxon>
        <taxon>Bacteroidia</taxon>
        <taxon>Bacteroidales</taxon>
        <taxon>Tannerellaceae</taxon>
        <taxon>Parabacteroides</taxon>
    </lineage>
</organism>
<accession>A0ABR7E2G1</accession>
<feature type="signal peptide" evidence="1">
    <location>
        <begin position="1"/>
        <end position="20"/>
    </location>
</feature>
<proteinExistence type="predicted"/>
<dbReference type="RefSeq" id="WP_186959902.1">
    <property type="nucleotide sequence ID" value="NZ_JACOOI010000014.1"/>
</dbReference>
<evidence type="ECO:0008006" key="4">
    <source>
        <dbReference type="Google" id="ProtNLM"/>
    </source>
</evidence>
<protein>
    <recommendedName>
        <fullName evidence="4">Fimbrial subunit protein C-terminal domain-containing protein</fullName>
    </recommendedName>
</protein>
<sequence length="443" mass="48729">MKLRNLLFGTMIACAFVACSNDDDPIDNGGGNTDGKTLLQVSPNVIKTKAAIAGKDFKVYVIDNAGNVVAEGKANEAFAVPTEAEGNVEIVVLKNMPETFGSGTDADKKITKKSDLLAAIDFSETEESFASDPTSSQNTAFYKVSILRGEKNMLGYSTAEVEKESGNNLDAAITTSIPAYRNVSWIDLERVTLVENPKYPNAKFEIDEAFILNARRYSHMAADSYTIWPVTEFVDDNYLCGVDYDTYANWDEEANEIAPGEKYITTIAEGNFKDYVRDANVVPAEAKGYKKPIGKVIDGKFVKVTLPREDANNSRTFKPEWAASFFTYENTDKSNPTLLVVKGIYTYTNAEGNRIPANPEPRYYTIEVGKLITSGIIDLSQFGIKDISEIVGVRRNIQYNVSLNVSGPGSKNPLIPGTEEITYMDASVTLVPWGRVSQEETIE</sequence>
<evidence type="ECO:0000313" key="2">
    <source>
        <dbReference type="EMBL" id="MBC5643942.1"/>
    </source>
</evidence>
<dbReference type="Proteomes" id="UP000644010">
    <property type="component" value="Unassembled WGS sequence"/>
</dbReference>
<gene>
    <name evidence="2" type="ORF">H8S77_13735</name>
</gene>
<keyword evidence="1" id="KW-0732">Signal</keyword>
<feature type="chain" id="PRO_5045360854" description="Fimbrial subunit protein C-terminal domain-containing protein" evidence="1">
    <location>
        <begin position="21"/>
        <end position="443"/>
    </location>
</feature>
<reference evidence="2 3" key="1">
    <citation type="submission" date="2020-08" db="EMBL/GenBank/DDBJ databases">
        <title>Genome public.</title>
        <authorList>
            <person name="Liu C."/>
            <person name="Sun Q."/>
        </authorList>
    </citation>
    <scope>NUCLEOTIDE SEQUENCE [LARGE SCALE GENOMIC DNA]</scope>
    <source>
        <strain evidence="2 3">BX2</strain>
    </source>
</reference>
<evidence type="ECO:0000256" key="1">
    <source>
        <dbReference type="SAM" id="SignalP"/>
    </source>
</evidence>
<keyword evidence="3" id="KW-1185">Reference proteome</keyword>
<comment type="caution">
    <text evidence="2">The sequence shown here is derived from an EMBL/GenBank/DDBJ whole genome shotgun (WGS) entry which is preliminary data.</text>
</comment>
<evidence type="ECO:0000313" key="3">
    <source>
        <dbReference type="Proteomes" id="UP000644010"/>
    </source>
</evidence>